<keyword evidence="2" id="KW-1185">Reference proteome</keyword>
<dbReference type="Proteomes" id="UP000317178">
    <property type="component" value="Chromosome"/>
</dbReference>
<organism evidence="1 2">
    <name type="scientific">Polystyrenella longa</name>
    <dbReference type="NCBI Taxonomy" id="2528007"/>
    <lineage>
        <taxon>Bacteria</taxon>
        <taxon>Pseudomonadati</taxon>
        <taxon>Planctomycetota</taxon>
        <taxon>Planctomycetia</taxon>
        <taxon>Planctomycetales</taxon>
        <taxon>Planctomycetaceae</taxon>
        <taxon>Polystyrenella</taxon>
    </lineage>
</organism>
<evidence type="ECO:0000313" key="2">
    <source>
        <dbReference type="Proteomes" id="UP000317178"/>
    </source>
</evidence>
<gene>
    <name evidence="1" type="ORF">Pla110_02660</name>
</gene>
<evidence type="ECO:0008006" key="3">
    <source>
        <dbReference type="Google" id="ProtNLM"/>
    </source>
</evidence>
<dbReference type="RefSeq" id="WP_144992421.1">
    <property type="nucleotide sequence ID" value="NZ_CP036281.1"/>
</dbReference>
<proteinExistence type="predicted"/>
<dbReference type="OrthoDB" id="273311at2"/>
<dbReference type="AlphaFoldDB" id="A0A518CH62"/>
<protein>
    <recommendedName>
        <fullName evidence="3">DUF3160 domain-containing protein</fullName>
    </recommendedName>
</protein>
<reference evidence="1 2" key="1">
    <citation type="submission" date="2019-02" db="EMBL/GenBank/DDBJ databases">
        <title>Deep-cultivation of Planctomycetes and their phenomic and genomic characterization uncovers novel biology.</title>
        <authorList>
            <person name="Wiegand S."/>
            <person name="Jogler M."/>
            <person name="Boedeker C."/>
            <person name="Pinto D."/>
            <person name="Vollmers J."/>
            <person name="Rivas-Marin E."/>
            <person name="Kohn T."/>
            <person name="Peeters S.H."/>
            <person name="Heuer A."/>
            <person name="Rast P."/>
            <person name="Oberbeckmann S."/>
            <person name="Bunk B."/>
            <person name="Jeske O."/>
            <person name="Meyerdierks A."/>
            <person name="Storesund J.E."/>
            <person name="Kallscheuer N."/>
            <person name="Luecker S."/>
            <person name="Lage O.M."/>
            <person name="Pohl T."/>
            <person name="Merkel B.J."/>
            <person name="Hornburger P."/>
            <person name="Mueller R.-W."/>
            <person name="Bruemmer F."/>
            <person name="Labrenz M."/>
            <person name="Spormann A.M."/>
            <person name="Op den Camp H."/>
            <person name="Overmann J."/>
            <person name="Amann R."/>
            <person name="Jetten M.S.M."/>
            <person name="Mascher T."/>
            <person name="Medema M.H."/>
            <person name="Devos D.P."/>
            <person name="Kaster A.-K."/>
            <person name="Ovreas L."/>
            <person name="Rohde M."/>
            <person name="Galperin M.Y."/>
            <person name="Jogler C."/>
        </authorList>
    </citation>
    <scope>NUCLEOTIDE SEQUENCE [LARGE SCALE GENOMIC DNA]</scope>
    <source>
        <strain evidence="1 2">Pla110</strain>
    </source>
</reference>
<evidence type="ECO:0000313" key="1">
    <source>
        <dbReference type="EMBL" id="QDU78562.1"/>
    </source>
</evidence>
<sequence length="449" mass="52344">MLSKLYKSRFLKILFAGLLFVTVFVTVSFYCWRSWRVHSIPDVGEPFDVAAFKNQTGDGEEIARITIEASKQWDALCQKHEDVWFSYYNDTVQVPTWKAADPVIKTDVRNAQTILTDWFRVGELRPGLLRSLDVYYDNIFNHDRVRLAQRDLARLTEMSLLDAIERSDFDQQQKLYINFLSTNSAYLHDDVMNYLTSTASLSVVIGDRLGIFLNQQDIPVSHLWKLKSALERHQDRQPPVSTYFKYQYLAAPALIEYYAVSESVLAQRILDEDESTRRLLNLLFANWLRYCDLPASERPPIKTFHLDIFVPPSSINEIKEGMTTEIEFEYFDDSNSDQITDYWKIPSYPQQIRLNLLISNTLESLLNAWKRSQMKEELYLTRLALHLYYRDHDQFPETLNELVPKYLRSVPLNYNDGTPVEYSLENDTASLKPHDKHYAATITPPGSDL</sequence>
<accession>A0A518CH62</accession>
<dbReference type="KEGG" id="plon:Pla110_02660"/>
<name>A0A518CH62_9PLAN</name>
<dbReference type="EMBL" id="CP036281">
    <property type="protein sequence ID" value="QDU78562.1"/>
    <property type="molecule type" value="Genomic_DNA"/>
</dbReference>